<feature type="compositionally biased region" description="Low complexity" evidence="2">
    <location>
        <begin position="850"/>
        <end position="867"/>
    </location>
</feature>
<feature type="region of interest" description="Disordered" evidence="2">
    <location>
        <begin position="95"/>
        <end position="136"/>
    </location>
</feature>
<organism evidence="3 4">
    <name type="scientific">Neoarthrinium moseri</name>
    <dbReference type="NCBI Taxonomy" id="1658444"/>
    <lineage>
        <taxon>Eukaryota</taxon>
        <taxon>Fungi</taxon>
        <taxon>Dikarya</taxon>
        <taxon>Ascomycota</taxon>
        <taxon>Pezizomycotina</taxon>
        <taxon>Sordariomycetes</taxon>
        <taxon>Xylariomycetidae</taxon>
        <taxon>Amphisphaeriales</taxon>
        <taxon>Apiosporaceae</taxon>
        <taxon>Neoarthrinium</taxon>
    </lineage>
</organism>
<protein>
    <recommendedName>
        <fullName evidence="5">Mitogen-activated protein kinase-binding protein 1</fullName>
    </recommendedName>
</protein>
<dbReference type="Gene3D" id="2.130.10.10">
    <property type="entry name" value="YVTN repeat-like/Quinoprotein amine dehydrogenase"/>
    <property type="match status" value="3"/>
</dbReference>
<feature type="region of interest" description="Disordered" evidence="2">
    <location>
        <begin position="1"/>
        <end position="33"/>
    </location>
</feature>
<dbReference type="SUPFAM" id="SSF50978">
    <property type="entry name" value="WD40 repeat-like"/>
    <property type="match status" value="2"/>
</dbReference>
<dbReference type="Pfam" id="PF00400">
    <property type="entry name" value="WD40"/>
    <property type="match status" value="2"/>
</dbReference>
<dbReference type="PROSITE" id="PS50082">
    <property type="entry name" value="WD_REPEATS_2"/>
    <property type="match status" value="1"/>
</dbReference>
<dbReference type="PANTHER" id="PTHR45589">
    <property type="entry name" value="WD REPEAT DOMAIN 62, ISOFORM G"/>
    <property type="match status" value="1"/>
</dbReference>
<dbReference type="InterPro" id="IPR052779">
    <property type="entry name" value="WDR62"/>
</dbReference>
<accession>A0A9P9WP31</accession>
<dbReference type="InterPro" id="IPR015943">
    <property type="entry name" value="WD40/YVTN_repeat-like_dom_sf"/>
</dbReference>
<feature type="region of interest" description="Disordered" evidence="2">
    <location>
        <begin position="831"/>
        <end position="891"/>
    </location>
</feature>
<feature type="compositionally biased region" description="Polar residues" evidence="2">
    <location>
        <begin position="1"/>
        <end position="17"/>
    </location>
</feature>
<dbReference type="SMART" id="SM00320">
    <property type="entry name" value="WD40"/>
    <property type="match status" value="7"/>
</dbReference>
<feature type="compositionally biased region" description="Polar residues" evidence="2">
    <location>
        <begin position="95"/>
        <end position="110"/>
    </location>
</feature>
<dbReference type="Proteomes" id="UP000829685">
    <property type="component" value="Unassembled WGS sequence"/>
</dbReference>
<feature type="compositionally biased region" description="Low complexity" evidence="2">
    <location>
        <begin position="992"/>
        <end position="1005"/>
    </location>
</feature>
<evidence type="ECO:0000256" key="1">
    <source>
        <dbReference type="PROSITE-ProRule" id="PRU00221"/>
    </source>
</evidence>
<dbReference type="EMBL" id="JAFIMR010000010">
    <property type="protein sequence ID" value="KAI1873391.1"/>
    <property type="molecule type" value="Genomic_DNA"/>
</dbReference>
<dbReference type="AlphaFoldDB" id="A0A9P9WP31"/>
<feature type="region of interest" description="Disordered" evidence="2">
    <location>
        <begin position="969"/>
        <end position="1005"/>
    </location>
</feature>
<feature type="compositionally biased region" description="Low complexity" evidence="2">
    <location>
        <begin position="798"/>
        <end position="812"/>
    </location>
</feature>
<dbReference type="PANTHER" id="PTHR45589:SF1">
    <property type="entry name" value="WD REPEAT DOMAIN 62, ISOFORM G"/>
    <property type="match status" value="1"/>
</dbReference>
<gene>
    <name evidence="3" type="ORF">JX265_005013</name>
</gene>
<sequence length="1005" mass="109105">MASTPSNRLRVTPSNSPFLPRPPRSAHRGRALPEPRLSLKRVIGTTCASPTGFDVAQSSFAYVAGGAVVVVDVEGENYNQRFFRARPTAVPLYSTSNLAHSQSTPTTTPKANDGRNRIRESPHGAGDWADSPSSKTWTSRERIKAATCLALSREGRFLAVGETGYAPRVLIFSLEDTSSERPLVSISEHLYGVKAVAWSPDSKFMASLGSANDGFLYVWRIDSRTGAAKLFQQNRCTSFIRGMIWMGNNLITLGVRHVKVWKVEEEKAPSPTKQRFGADVGSPAQPQKTLPGRNTLLGELIEATFSCAAAIDDNKAVLCTEAGEICLLDDTGKQSKLTKILEIGFVTTCVTIRDQVIHVGGKTGDFSTLDLKLFLAGTVSCILTTSKSSVGLLGLGFLQNNLVTVDSEHSIDIWNTSYVPGVKGQSTTRVQIPGHGHAMHGVGALPQPNAPNAAFYTWSRSGNIVLWDTNGNTKESFKIPLEDAYFENESDPGNQMSVVKTTEGAKYFITGDKLGILKITDYETKECVLETKAHSSFCQNITVYEDKSRFLIATSGRDRTAQLFQRTSTGQFELFQTLEFQAKVIQVLIPSADKVITCSLDRSLQIHEVVSKDGSTHELAVIPIRSLPLKASPTSMTTTADGKSIIVSLLDRSVCVFDIETGKLLNSFKCTDESGVESVVLDSLIQRPATEKEPAFLLGLSNTDKSIRIYDAGTGSFLDREWGHTEAISGVTLVQETEGDNKVISVGSDGTIMIWKLDLQDQIPSSADRDPSPVKDGLAAVKAPLRRVLSKAELAEFPRPSSASSGRRSPPRTISKRRSLYNLNNSNLIRTPVAPAQLSPSAIAEDTPSRRPSASSRSGSPPVSPKSRTSRRPSLPALRKPKSSTNLRGFGTLHMATEQVCRTLRSYRKKLDSGDAVSEDVLAELDQELRLTSLALGDRAKQSREMSSSLLDGLLDQYSSRLMSMLDDKLRLNSQSSGREDTESPENLNRPSSSGAGSTSTTSSN</sequence>
<name>A0A9P9WP31_9PEZI</name>
<feature type="compositionally biased region" description="Basic and acidic residues" evidence="2">
    <location>
        <begin position="112"/>
        <end position="122"/>
    </location>
</feature>
<proteinExistence type="predicted"/>
<dbReference type="InterPro" id="IPR036322">
    <property type="entry name" value="WD40_repeat_dom_sf"/>
</dbReference>
<evidence type="ECO:0000313" key="3">
    <source>
        <dbReference type="EMBL" id="KAI1873391.1"/>
    </source>
</evidence>
<feature type="region of interest" description="Disordered" evidence="2">
    <location>
        <begin position="795"/>
        <end position="819"/>
    </location>
</feature>
<keyword evidence="1" id="KW-0853">WD repeat</keyword>
<evidence type="ECO:0000313" key="4">
    <source>
        <dbReference type="Proteomes" id="UP000829685"/>
    </source>
</evidence>
<evidence type="ECO:0000256" key="2">
    <source>
        <dbReference type="SAM" id="MobiDB-lite"/>
    </source>
</evidence>
<keyword evidence="4" id="KW-1185">Reference proteome</keyword>
<evidence type="ECO:0008006" key="5">
    <source>
        <dbReference type="Google" id="ProtNLM"/>
    </source>
</evidence>
<dbReference type="InterPro" id="IPR001680">
    <property type="entry name" value="WD40_rpt"/>
</dbReference>
<feature type="repeat" description="WD" evidence="1">
    <location>
        <begin position="721"/>
        <end position="765"/>
    </location>
</feature>
<comment type="caution">
    <text evidence="3">The sequence shown here is derived from an EMBL/GenBank/DDBJ whole genome shotgun (WGS) entry which is preliminary data.</text>
</comment>
<reference evidence="3" key="1">
    <citation type="submission" date="2021-03" db="EMBL/GenBank/DDBJ databases">
        <title>Revisited historic fungal species revealed as producer of novel bioactive compounds through whole genome sequencing and comparative genomics.</title>
        <authorList>
            <person name="Vignolle G.A."/>
            <person name="Hochenegger N."/>
            <person name="Mach R.L."/>
            <person name="Mach-Aigner A.R."/>
            <person name="Javad Rahimi M."/>
            <person name="Salim K.A."/>
            <person name="Chan C.M."/>
            <person name="Lim L.B.L."/>
            <person name="Cai F."/>
            <person name="Druzhinina I.S."/>
            <person name="U'Ren J.M."/>
            <person name="Derntl C."/>
        </authorList>
    </citation>
    <scope>NUCLEOTIDE SEQUENCE</scope>
    <source>
        <strain evidence="3">TUCIM 5799</strain>
    </source>
</reference>